<dbReference type="InterPro" id="IPR047686">
    <property type="entry name" value="BenD"/>
</dbReference>
<dbReference type="RefSeq" id="WP_029721439.1">
    <property type="nucleotide sequence ID" value="NZ_JNVU01000009.1"/>
</dbReference>
<dbReference type="SMART" id="SM00822">
    <property type="entry name" value="PKS_KR"/>
    <property type="match status" value="1"/>
</dbReference>
<dbReference type="SUPFAM" id="SSF51735">
    <property type="entry name" value="NAD(P)-binding Rossmann-fold domains"/>
    <property type="match status" value="1"/>
</dbReference>
<accession>A0A073BD87</accession>
<dbReference type="eggNOG" id="COG1028">
    <property type="taxonomic scope" value="Bacteria"/>
</dbReference>
<comment type="similarity">
    <text evidence="1 3">Belongs to the short-chain dehydrogenases/reductases (SDR) family.</text>
</comment>
<name>A0A073BD87_9PSEU</name>
<dbReference type="InterPro" id="IPR002347">
    <property type="entry name" value="SDR_fam"/>
</dbReference>
<evidence type="ECO:0000256" key="1">
    <source>
        <dbReference type="ARBA" id="ARBA00006484"/>
    </source>
</evidence>
<dbReference type="GO" id="GO:0016616">
    <property type="term" value="F:oxidoreductase activity, acting on the CH-OH group of donors, NAD or NADP as acceptor"/>
    <property type="evidence" value="ECO:0007669"/>
    <property type="project" value="UniProtKB-ARBA"/>
</dbReference>
<dbReference type="GO" id="GO:0047116">
    <property type="term" value="F:1,6-dihydroxycyclohexa-2,4-diene-1-carboxylate dehydrogenase activity"/>
    <property type="evidence" value="ECO:0007669"/>
    <property type="project" value="UniProtKB-EC"/>
</dbReference>
<dbReference type="EC" id="1.3.1.25" evidence="6"/>
<dbReference type="Proteomes" id="UP000031419">
    <property type="component" value="Unassembled WGS sequence"/>
</dbReference>
<dbReference type="GO" id="GO:0030497">
    <property type="term" value="P:fatty acid elongation"/>
    <property type="evidence" value="ECO:0007669"/>
    <property type="project" value="TreeGrafter"/>
</dbReference>
<evidence type="ECO:0000256" key="3">
    <source>
        <dbReference type="RuleBase" id="RU000363"/>
    </source>
</evidence>
<dbReference type="STRING" id="28042.GU90_02100"/>
<evidence type="ECO:0000259" key="5">
    <source>
        <dbReference type="SMART" id="SM00822"/>
    </source>
</evidence>
<dbReference type="PRINTS" id="PR00081">
    <property type="entry name" value="GDHRDH"/>
</dbReference>
<dbReference type="InterPro" id="IPR057326">
    <property type="entry name" value="KR_dom"/>
</dbReference>
<dbReference type="Pfam" id="PF00106">
    <property type="entry name" value="adh_short"/>
    <property type="match status" value="1"/>
</dbReference>
<dbReference type="PRINTS" id="PR00080">
    <property type="entry name" value="SDRFAMILY"/>
</dbReference>
<feature type="region of interest" description="Disordered" evidence="4">
    <location>
        <begin position="183"/>
        <end position="206"/>
    </location>
</feature>
<evidence type="ECO:0000313" key="7">
    <source>
        <dbReference type="Proteomes" id="UP000031419"/>
    </source>
</evidence>
<dbReference type="NCBIfam" id="NF040811">
    <property type="entry name" value="BenD"/>
    <property type="match status" value="1"/>
</dbReference>
<dbReference type="FunFam" id="3.40.50.720:FF:000084">
    <property type="entry name" value="Short-chain dehydrogenase reductase"/>
    <property type="match status" value="1"/>
</dbReference>
<dbReference type="AlphaFoldDB" id="A0A073BD87"/>
<dbReference type="InterPro" id="IPR020904">
    <property type="entry name" value="Sc_DH/Rdtase_CS"/>
</dbReference>
<keyword evidence="2 6" id="KW-0560">Oxidoreductase</keyword>
<organism evidence="6 7">
    <name type="scientific">Saccharopolyspora rectivirgula</name>
    <dbReference type="NCBI Taxonomy" id="28042"/>
    <lineage>
        <taxon>Bacteria</taxon>
        <taxon>Bacillati</taxon>
        <taxon>Actinomycetota</taxon>
        <taxon>Actinomycetes</taxon>
        <taxon>Pseudonocardiales</taxon>
        <taxon>Pseudonocardiaceae</taxon>
        <taxon>Saccharopolyspora</taxon>
    </lineage>
</organism>
<keyword evidence="7" id="KW-1185">Reference proteome</keyword>
<protein>
    <submittedName>
        <fullName evidence="6">1,6-dihydroxycyclohexa-2,4-diene-1-carboxylate dehydrogenase</fullName>
        <ecNumber evidence="6">1.3.1.25</ecNumber>
    </submittedName>
</protein>
<comment type="caution">
    <text evidence="6">The sequence shown here is derived from an EMBL/GenBank/DDBJ whole genome shotgun (WGS) entry which is preliminary data.</text>
</comment>
<dbReference type="NCBIfam" id="NF009463">
    <property type="entry name" value="PRK12823.1"/>
    <property type="match status" value="1"/>
</dbReference>
<evidence type="ECO:0000256" key="4">
    <source>
        <dbReference type="SAM" id="MobiDB-lite"/>
    </source>
</evidence>
<reference evidence="6 7" key="1">
    <citation type="submission" date="2014-06" db="EMBL/GenBank/DDBJ databases">
        <title>Saccharopolyspora rectivirgula DSM-43113 Genome sequencing.</title>
        <authorList>
            <person name="Barrera C."/>
            <person name="Millon L."/>
            <person name="Rognon B."/>
            <person name="Zaugg C."/>
            <person name="Monod M."/>
        </authorList>
    </citation>
    <scope>NUCLEOTIDE SEQUENCE [LARGE SCALE GENOMIC DNA]</scope>
    <source>
        <strain evidence="6 7">DSM 43113</strain>
    </source>
</reference>
<dbReference type="OrthoDB" id="4307358at2"/>
<dbReference type="CDD" id="cd08937">
    <property type="entry name" value="DHB_DH-like_SDR_c"/>
    <property type="match status" value="1"/>
</dbReference>
<feature type="domain" description="Ketoreductase" evidence="5">
    <location>
        <begin position="9"/>
        <end position="188"/>
    </location>
</feature>
<sequence length="260" mass="27674">MSRGRFAGKVVVVTGAAQGIGRAVSERLFEECAEVVLVDRSELVHEVAAELCGDGRKAHSFTADLEHFEGAQKAIGQTNDLHGGVDVLINTVGGTIWAKPYQHYPPEQIEAEIRRSLFPTLWCCRAVLPLMIEQGRGTIVNVSSVATRGINRVPYAAAKGGVNAITSALAMEAAPHGIRVVATAPGGTNAPERRIPRGPAPETEQERTWYQEIVEQTVASSLMKRYGTLQEQAAAIAFLASDEASYITGSVLPVAGGDQG</sequence>
<dbReference type="InterPro" id="IPR036291">
    <property type="entry name" value="NAD(P)-bd_dom_sf"/>
</dbReference>
<dbReference type="EMBL" id="JNVU01000009">
    <property type="protein sequence ID" value="KEI45714.1"/>
    <property type="molecule type" value="Genomic_DNA"/>
</dbReference>
<evidence type="ECO:0000256" key="2">
    <source>
        <dbReference type="ARBA" id="ARBA00023002"/>
    </source>
</evidence>
<dbReference type="PANTHER" id="PTHR42760">
    <property type="entry name" value="SHORT-CHAIN DEHYDROGENASES/REDUCTASES FAMILY MEMBER"/>
    <property type="match status" value="1"/>
</dbReference>
<dbReference type="PANTHER" id="PTHR42760:SF123">
    <property type="entry name" value="OXIDOREDUCTASE"/>
    <property type="match status" value="1"/>
</dbReference>
<dbReference type="PROSITE" id="PS00061">
    <property type="entry name" value="ADH_SHORT"/>
    <property type="match status" value="1"/>
</dbReference>
<gene>
    <name evidence="6" type="primary">benD</name>
    <name evidence="6" type="ORF">GU90_02100</name>
</gene>
<dbReference type="Gene3D" id="3.40.50.720">
    <property type="entry name" value="NAD(P)-binding Rossmann-like Domain"/>
    <property type="match status" value="1"/>
</dbReference>
<evidence type="ECO:0000313" key="6">
    <source>
        <dbReference type="EMBL" id="KEI45714.1"/>
    </source>
</evidence>
<proteinExistence type="inferred from homology"/>